<evidence type="ECO:0000256" key="1">
    <source>
        <dbReference type="ARBA" id="ARBA00000083"/>
    </source>
</evidence>
<keyword evidence="13" id="KW-1185">Reference proteome</keyword>
<dbReference type="InterPro" id="IPR001509">
    <property type="entry name" value="Epimerase_deHydtase"/>
</dbReference>
<dbReference type="SUPFAM" id="SSF51735">
    <property type="entry name" value="NAD(P)-binding Rossmann-fold domains"/>
    <property type="match status" value="1"/>
</dbReference>
<reference evidence="12 13" key="1">
    <citation type="submission" date="2023-02" db="EMBL/GenBank/DDBJ databases">
        <authorList>
            <person name="Mo P."/>
        </authorList>
    </citation>
    <scope>NUCLEOTIDE SEQUENCE [LARGE SCALE GENOMIC DNA]</scope>
    <source>
        <strain evidence="12 13">HUAS 3</strain>
    </source>
</reference>
<name>A0ABY7ZT10_9ACTN</name>
<keyword evidence="7" id="KW-0520">NAD</keyword>
<feature type="domain" description="NAD-dependent epimerase/dehydratase" evidence="11">
    <location>
        <begin position="3"/>
        <end position="245"/>
    </location>
</feature>
<evidence type="ECO:0000256" key="7">
    <source>
        <dbReference type="ARBA" id="ARBA00023027"/>
    </source>
</evidence>
<dbReference type="InterPro" id="IPR005886">
    <property type="entry name" value="UDP_G4E"/>
</dbReference>
<proteinExistence type="inferred from homology"/>
<evidence type="ECO:0000313" key="12">
    <source>
        <dbReference type="EMBL" id="WDZ85079.1"/>
    </source>
</evidence>
<evidence type="ECO:0000256" key="8">
    <source>
        <dbReference type="ARBA" id="ARBA00023235"/>
    </source>
</evidence>
<evidence type="ECO:0000256" key="5">
    <source>
        <dbReference type="ARBA" id="ARBA00013189"/>
    </source>
</evidence>
<gene>
    <name evidence="12" type="primary">galE</name>
    <name evidence="12" type="ORF">PVK37_00965</name>
</gene>
<dbReference type="Gene3D" id="3.40.50.720">
    <property type="entry name" value="NAD(P)-binding Rossmann-like Domain"/>
    <property type="match status" value="1"/>
</dbReference>
<evidence type="ECO:0000256" key="3">
    <source>
        <dbReference type="ARBA" id="ARBA00004947"/>
    </source>
</evidence>
<evidence type="ECO:0000256" key="9">
    <source>
        <dbReference type="ARBA" id="ARBA00031367"/>
    </source>
</evidence>
<dbReference type="Proteomes" id="UP001219605">
    <property type="component" value="Chromosome"/>
</dbReference>
<protein>
    <recommendedName>
        <fullName evidence="6">UDP-glucose 4-epimerase</fullName>
        <ecNumber evidence="5">5.1.3.2</ecNumber>
    </recommendedName>
    <alternativeName>
        <fullName evidence="10">Galactowaldenase</fullName>
    </alternativeName>
    <alternativeName>
        <fullName evidence="9">UDP-galactose 4-epimerase</fullName>
    </alternativeName>
</protein>
<dbReference type="Pfam" id="PF01370">
    <property type="entry name" value="Epimerase"/>
    <property type="match status" value="1"/>
</dbReference>
<dbReference type="InterPro" id="IPR036291">
    <property type="entry name" value="NAD(P)-bd_dom_sf"/>
</dbReference>
<evidence type="ECO:0000256" key="10">
    <source>
        <dbReference type="ARBA" id="ARBA00033067"/>
    </source>
</evidence>
<evidence type="ECO:0000256" key="6">
    <source>
        <dbReference type="ARBA" id="ARBA00018569"/>
    </source>
</evidence>
<dbReference type="NCBIfam" id="TIGR01179">
    <property type="entry name" value="galE"/>
    <property type="match status" value="1"/>
</dbReference>
<comment type="cofactor">
    <cofactor evidence="2">
        <name>NAD(+)</name>
        <dbReference type="ChEBI" id="CHEBI:57540"/>
    </cofactor>
</comment>
<accession>A0ABY7ZT10</accession>
<dbReference type="EMBL" id="CP118615">
    <property type="protein sequence ID" value="WDZ85079.1"/>
    <property type="molecule type" value="Genomic_DNA"/>
</dbReference>
<evidence type="ECO:0000256" key="4">
    <source>
        <dbReference type="ARBA" id="ARBA00007637"/>
    </source>
</evidence>
<dbReference type="RefSeq" id="WP_275031775.1">
    <property type="nucleotide sequence ID" value="NZ_CP118615.1"/>
</dbReference>
<comment type="pathway">
    <text evidence="3">Carbohydrate metabolism; galactose metabolism.</text>
</comment>
<dbReference type="PANTHER" id="PTHR43725">
    <property type="entry name" value="UDP-GLUCOSE 4-EPIMERASE"/>
    <property type="match status" value="1"/>
</dbReference>
<evidence type="ECO:0000313" key="13">
    <source>
        <dbReference type="Proteomes" id="UP001219605"/>
    </source>
</evidence>
<comment type="catalytic activity">
    <reaction evidence="1">
        <text>UDP-alpha-D-glucose = UDP-alpha-D-galactose</text>
        <dbReference type="Rhea" id="RHEA:22168"/>
        <dbReference type="ChEBI" id="CHEBI:58885"/>
        <dbReference type="ChEBI" id="CHEBI:66914"/>
        <dbReference type="EC" id="5.1.3.2"/>
    </reaction>
</comment>
<dbReference type="GO" id="GO:0003978">
    <property type="term" value="F:UDP-glucose 4-epimerase activity"/>
    <property type="evidence" value="ECO:0007669"/>
    <property type="project" value="UniProtKB-EC"/>
</dbReference>
<dbReference type="Gene3D" id="3.90.25.10">
    <property type="entry name" value="UDP-galactose 4-epimerase, domain 1"/>
    <property type="match status" value="1"/>
</dbReference>
<comment type="similarity">
    <text evidence="4">Belongs to the NAD(P)-dependent epimerase/dehydratase family.</text>
</comment>
<organism evidence="12 13">
    <name type="scientific">Micromonospora cathayae</name>
    <dbReference type="NCBI Taxonomy" id="3028804"/>
    <lineage>
        <taxon>Bacteria</taxon>
        <taxon>Bacillati</taxon>
        <taxon>Actinomycetota</taxon>
        <taxon>Actinomycetes</taxon>
        <taxon>Micromonosporales</taxon>
        <taxon>Micromonosporaceae</taxon>
        <taxon>Micromonospora</taxon>
    </lineage>
</organism>
<evidence type="ECO:0000259" key="11">
    <source>
        <dbReference type="Pfam" id="PF01370"/>
    </source>
</evidence>
<sequence>MKVLVTGGAGFIGSTVASALLDGGHVPVILDDLSTGRESFTAGRAFYRGDIADRRLVDRIFTEHPDISATVHCAGVIVVPESVRQPLRYYRENLAKTIALVDHLAGNGCRRVLFSSTAALYRPGADFGVDETSPVDPTSPYARSKALVEQVLADAAAAGEVTAVALRYFNPIGADPQLRTGLQIRDPSHALGRMIEAWFGGEKFCVTGVDWPTRDGTAIRDYVHVWDLAEAHVAALTRFDEVAATEPNRLVAVNVGTGTGTTVRELLAAFEQFTGEPFPYRETGPRPGDTAGVFNRSRRGQELLRWRPRYGIADAIGHALRWRELDAAGPAGATRTGPAGRARP</sequence>
<dbReference type="EC" id="5.1.3.2" evidence="5"/>
<keyword evidence="8 12" id="KW-0413">Isomerase</keyword>
<evidence type="ECO:0000256" key="2">
    <source>
        <dbReference type="ARBA" id="ARBA00001911"/>
    </source>
</evidence>